<name>A0AAX2ZDY5_9FIRM</name>
<dbReference type="InterPro" id="IPR007630">
    <property type="entry name" value="RNA_pol_sigma70_r4"/>
</dbReference>
<evidence type="ECO:0000256" key="1">
    <source>
        <dbReference type="ARBA" id="ARBA00007788"/>
    </source>
</evidence>
<dbReference type="KEGG" id="tem:JW646_18305"/>
<dbReference type="InterPro" id="IPR050239">
    <property type="entry name" value="Sigma-70_RNA_pol_init_factors"/>
</dbReference>
<proteinExistence type="inferred from homology"/>
<dbReference type="GO" id="GO:0016987">
    <property type="term" value="F:sigma factor activity"/>
    <property type="evidence" value="ECO:0007669"/>
    <property type="project" value="UniProtKB-KW"/>
</dbReference>
<dbReference type="NCBIfam" id="TIGR02937">
    <property type="entry name" value="sigma70-ECF"/>
    <property type="match status" value="1"/>
</dbReference>
<dbReference type="RefSeq" id="WP_228415923.1">
    <property type="nucleotide sequence ID" value="NZ_CP081135.1"/>
</dbReference>
<dbReference type="GO" id="GO:0030435">
    <property type="term" value="P:sporulation resulting in formation of a cellular spore"/>
    <property type="evidence" value="ECO:0007669"/>
    <property type="project" value="UniProtKB-KW"/>
</dbReference>
<evidence type="ECO:0000256" key="2">
    <source>
        <dbReference type="ARBA" id="ARBA00022969"/>
    </source>
</evidence>
<gene>
    <name evidence="8" type="ORF">JW646_18305</name>
</gene>
<protein>
    <submittedName>
        <fullName evidence="8">Sigma-70 family RNA polymerase sigma factor</fullName>
    </submittedName>
</protein>
<organism evidence="8 9">
    <name type="scientific">Terrisporobacter hibernicus</name>
    <dbReference type="NCBI Taxonomy" id="2813371"/>
    <lineage>
        <taxon>Bacteria</taxon>
        <taxon>Bacillati</taxon>
        <taxon>Bacillota</taxon>
        <taxon>Clostridia</taxon>
        <taxon>Peptostreptococcales</taxon>
        <taxon>Peptostreptococcaceae</taxon>
        <taxon>Terrisporobacter</taxon>
    </lineage>
</organism>
<evidence type="ECO:0000256" key="3">
    <source>
        <dbReference type="ARBA" id="ARBA00023015"/>
    </source>
</evidence>
<dbReference type="PIRSF" id="PIRSF000770">
    <property type="entry name" value="RNA_pol_sigma-SigE/K"/>
    <property type="match status" value="1"/>
</dbReference>
<dbReference type="AlphaFoldDB" id="A0AAX2ZDY5"/>
<keyword evidence="4" id="KW-0731">Sigma factor</keyword>
<dbReference type="PANTHER" id="PTHR30603">
    <property type="entry name" value="RNA POLYMERASE SIGMA FACTOR RPO"/>
    <property type="match status" value="1"/>
</dbReference>
<dbReference type="EMBL" id="CP081135">
    <property type="protein sequence ID" value="UEL47549.1"/>
    <property type="molecule type" value="Genomic_DNA"/>
</dbReference>
<dbReference type="InterPro" id="IPR013324">
    <property type="entry name" value="RNA_pol_sigma_r3/r4-like"/>
</dbReference>
<evidence type="ECO:0000313" key="9">
    <source>
        <dbReference type="Proteomes" id="UP001198983"/>
    </source>
</evidence>
<dbReference type="Gene3D" id="1.20.120.1810">
    <property type="match status" value="1"/>
</dbReference>
<dbReference type="PRINTS" id="PR00046">
    <property type="entry name" value="SIGMA70FCT"/>
</dbReference>
<dbReference type="InterPro" id="IPR014284">
    <property type="entry name" value="RNA_pol_sigma-70_dom"/>
</dbReference>
<evidence type="ECO:0000256" key="5">
    <source>
        <dbReference type="ARBA" id="ARBA00023125"/>
    </source>
</evidence>
<dbReference type="InterPro" id="IPR001387">
    <property type="entry name" value="Cro/C1-type_HTH"/>
</dbReference>
<dbReference type="GO" id="GO:0006352">
    <property type="term" value="P:DNA-templated transcription initiation"/>
    <property type="evidence" value="ECO:0007669"/>
    <property type="project" value="InterPro"/>
</dbReference>
<dbReference type="PANTHER" id="PTHR30603:SF17">
    <property type="entry name" value="RNA POLYMERASE SIGMA-G FACTOR"/>
    <property type="match status" value="1"/>
</dbReference>
<dbReference type="InterPro" id="IPR013325">
    <property type="entry name" value="RNA_pol_sigma_r2"/>
</dbReference>
<comment type="similarity">
    <text evidence="1">Belongs to the sigma-70 factor family.</text>
</comment>
<dbReference type="SUPFAM" id="SSF88946">
    <property type="entry name" value="Sigma2 domain of RNA polymerase sigma factors"/>
    <property type="match status" value="1"/>
</dbReference>
<dbReference type="Pfam" id="PF04545">
    <property type="entry name" value="Sigma70_r4"/>
    <property type="match status" value="1"/>
</dbReference>
<evidence type="ECO:0000313" key="8">
    <source>
        <dbReference type="EMBL" id="UEL47549.1"/>
    </source>
</evidence>
<dbReference type="Proteomes" id="UP001198983">
    <property type="component" value="Chromosome"/>
</dbReference>
<sequence length="246" mass="29213">MKDKSINELFKMSQEGNKQARDYLVEMNMKLVYKIANSYKNSDKLDFDTAVQEGSIGLIKAIDKFEVDRGLQFSTYAVWRIRGEMQRFMRDLKEDRPYRPKRSDFETYRKIFQARNRLSQEFHGEPTNREVAIYLGMEQLEVERVIGVMENRTSIYSTKYYNKDGKDDILIYESIEDQDNISEEQLINKMIIREAMKKLDEKQKKIIELRYINDLTQVQVGKILNVTQVHVSRIERKALKLLKEAI</sequence>
<evidence type="ECO:0000256" key="4">
    <source>
        <dbReference type="ARBA" id="ARBA00023082"/>
    </source>
</evidence>
<dbReference type="Gene3D" id="1.20.140.160">
    <property type="match status" value="1"/>
</dbReference>
<keyword evidence="3" id="KW-0805">Transcription regulation</keyword>
<keyword evidence="5" id="KW-0238">DNA-binding</keyword>
<dbReference type="InterPro" id="IPR007624">
    <property type="entry name" value="RNA_pol_sigma70_r3"/>
</dbReference>
<dbReference type="CDD" id="cd06171">
    <property type="entry name" value="Sigma70_r4"/>
    <property type="match status" value="1"/>
</dbReference>
<dbReference type="PROSITE" id="PS00716">
    <property type="entry name" value="SIGMA70_2"/>
    <property type="match status" value="1"/>
</dbReference>
<keyword evidence="2" id="KW-0749">Sporulation</keyword>
<evidence type="ECO:0000256" key="6">
    <source>
        <dbReference type="ARBA" id="ARBA00023163"/>
    </source>
</evidence>
<evidence type="ECO:0000259" key="7">
    <source>
        <dbReference type="PROSITE" id="PS50943"/>
    </source>
</evidence>
<dbReference type="InterPro" id="IPR007627">
    <property type="entry name" value="RNA_pol_sigma70_r2"/>
</dbReference>
<accession>A0AAX2ZDY5</accession>
<dbReference type="InterPro" id="IPR000943">
    <property type="entry name" value="RNA_pol_sigma70"/>
</dbReference>
<dbReference type="SUPFAM" id="SSF88659">
    <property type="entry name" value="Sigma3 and sigma4 domains of RNA polymerase sigma factors"/>
    <property type="match status" value="2"/>
</dbReference>
<dbReference type="Pfam" id="PF04542">
    <property type="entry name" value="Sigma70_r2"/>
    <property type="match status" value="1"/>
</dbReference>
<dbReference type="GO" id="GO:0003677">
    <property type="term" value="F:DNA binding"/>
    <property type="evidence" value="ECO:0007669"/>
    <property type="project" value="UniProtKB-KW"/>
</dbReference>
<reference evidence="8 9" key="1">
    <citation type="journal article" date="2023" name="Int. J. Syst. Evol. Microbiol.">
        <title>Terrisporobacter hibernicus sp. nov., isolated from bovine faeces in Northern Ireland.</title>
        <authorList>
            <person name="Mitchell M."/>
            <person name="Nguyen S.V."/>
            <person name="Connor M."/>
            <person name="Fairley D.J."/>
            <person name="Donoghue O."/>
            <person name="Marshall H."/>
            <person name="Koolman L."/>
            <person name="McMullan G."/>
            <person name="Schaffer K.E."/>
            <person name="McGrath J.W."/>
            <person name="Fanning S."/>
        </authorList>
    </citation>
    <scope>NUCLEOTIDE SEQUENCE [LARGE SCALE GENOMIC DNA]</scope>
    <source>
        <strain evidence="8 9">MCA3</strain>
    </source>
</reference>
<feature type="domain" description="HTH cro/C1-type" evidence="7">
    <location>
        <begin position="206"/>
        <end position="236"/>
    </location>
</feature>
<dbReference type="PROSITE" id="PS50943">
    <property type="entry name" value="HTH_CROC1"/>
    <property type="match status" value="1"/>
</dbReference>
<keyword evidence="6" id="KW-0804">Transcription</keyword>
<keyword evidence="9" id="KW-1185">Reference proteome</keyword>
<dbReference type="Pfam" id="PF04539">
    <property type="entry name" value="Sigma70_r3"/>
    <property type="match status" value="1"/>
</dbReference>